<reference evidence="2" key="1">
    <citation type="journal article" date="2019" name="Sci. Rep.">
        <title>Draft genome of Tanacetum cinerariifolium, the natural source of mosquito coil.</title>
        <authorList>
            <person name="Yamashiro T."/>
            <person name="Shiraishi A."/>
            <person name="Satake H."/>
            <person name="Nakayama K."/>
        </authorList>
    </citation>
    <scope>NUCLEOTIDE SEQUENCE</scope>
</reference>
<protein>
    <recommendedName>
        <fullName evidence="3">Gag-Pol polyprotein</fullName>
    </recommendedName>
</protein>
<dbReference type="EMBL" id="BKCJ010447315">
    <property type="protein sequence ID" value="GFA56944.1"/>
    <property type="molecule type" value="Genomic_DNA"/>
</dbReference>
<gene>
    <name evidence="2" type="ORF">Tci_628916</name>
</gene>
<dbReference type="Pfam" id="PF14223">
    <property type="entry name" value="Retrotran_gag_2"/>
    <property type="match status" value="1"/>
</dbReference>
<evidence type="ECO:0000256" key="1">
    <source>
        <dbReference type="SAM" id="MobiDB-lite"/>
    </source>
</evidence>
<evidence type="ECO:0008006" key="3">
    <source>
        <dbReference type="Google" id="ProtNLM"/>
    </source>
</evidence>
<sequence>HYNIIAIGSRGRPPMLATGRYAQWRSRFLRYIDTRPNGDALKKCILEGPYTLFTVVVLAVPVTKDSLAVPEHTTLETLQTMSLENKAHYESKKEVIHLILTRIGDEIYSTSDACKTAQEMWKSIERLQQGKSLNIQDVKTNLFWEFGKFTSHNGETMESYYTRFYKLINEMIRNNDNCYDASQCLISLTTSTRMVKDSDPKQAQRDKDMQKNLALIAKYFKKIYKPTNNNLKTSSNSRNKTMDTTPRYKNDNQSGQFRSQRMMNVARARENVDTDEENDEQELEAHYSYMAKIQEVPIADSGTYSEHLEQDDSDVTLDSPDMCEHDIQTDQNAKDERDALANLIDDSDVTLDSPDMCEHDIQTDQNAEDERDALANLIVNLKLDVDENKKIQKQLKKVNTSLAHELEQCKSILAKTSKTLEESNSVRDSCLVALQTKQTKFEKYKSCNDRTIDYDKLKRNLNETLGLLAQKYIYIKEGLKFKAYEISVVKEKHDELVKQSLLTKSHYEGLVKEKIKVIADLKQKEDRDIDKMISMEKQL</sequence>
<proteinExistence type="predicted"/>
<organism evidence="2">
    <name type="scientific">Tanacetum cinerariifolium</name>
    <name type="common">Dalmatian daisy</name>
    <name type="synonym">Chrysanthemum cinerariifolium</name>
    <dbReference type="NCBI Taxonomy" id="118510"/>
    <lineage>
        <taxon>Eukaryota</taxon>
        <taxon>Viridiplantae</taxon>
        <taxon>Streptophyta</taxon>
        <taxon>Embryophyta</taxon>
        <taxon>Tracheophyta</taxon>
        <taxon>Spermatophyta</taxon>
        <taxon>Magnoliopsida</taxon>
        <taxon>eudicotyledons</taxon>
        <taxon>Gunneridae</taxon>
        <taxon>Pentapetalae</taxon>
        <taxon>asterids</taxon>
        <taxon>campanulids</taxon>
        <taxon>Asterales</taxon>
        <taxon>Asteraceae</taxon>
        <taxon>Asteroideae</taxon>
        <taxon>Anthemideae</taxon>
        <taxon>Anthemidinae</taxon>
        <taxon>Tanacetum</taxon>
    </lineage>
</organism>
<dbReference type="AlphaFoldDB" id="A0A699JTG7"/>
<feature type="region of interest" description="Disordered" evidence="1">
    <location>
        <begin position="228"/>
        <end position="254"/>
    </location>
</feature>
<evidence type="ECO:0000313" key="2">
    <source>
        <dbReference type="EMBL" id="GFA56944.1"/>
    </source>
</evidence>
<name>A0A699JTG7_TANCI</name>
<feature type="non-terminal residue" evidence="2">
    <location>
        <position position="1"/>
    </location>
</feature>
<feature type="compositionally biased region" description="Polar residues" evidence="1">
    <location>
        <begin position="228"/>
        <end position="244"/>
    </location>
</feature>
<comment type="caution">
    <text evidence="2">The sequence shown here is derived from an EMBL/GenBank/DDBJ whole genome shotgun (WGS) entry which is preliminary data.</text>
</comment>
<accession>A0A699JTG7</accession>